<feature type="signal peptide" evidence="2">
    <location>
        <begin position="1"/>
        <end position="24"/>
    </location>
</feature>
<feature type="transmembrane region" description="Helical" evidence="1">
    <location>
        <begin position="115"/>
        <end position="135"/>
    </location>
</feature>
<comment type="caution">
    <text evidence="3">The sequence shown here is derived from an EMBL/GenBank/DDBJ whole genome shotgun (WGS) entry which is preliminary data.</text>
</comment>
<name>A0A2P8HGN3_CHINA</name>
<keyword evidence="1" id="KW-0812">Transmembrane</keyword>
<keyword evidence="1" id="KW-1133">Transmembrane helix</keyword>
<proteinExistence type="predicted"/>
<reference evidence="3 4" key="1">
    <citation type="submission" date="2018-03" db="EMBL/GenBank/DDBJ databases">
        <title>Genomic Encyclopedia of Archaeal and Bacterial Type Strains, Phase II (KMG-II): from individual species to whole genera.</title>
        <authorList>
            <person name="Goeker M."/>
        </authorList>
    </citation>
    <scope>NUCLEOTIDE SEQUENCE [LARGE SCALE GENOMIC DNA]</scope>
    <source>
        <strain evidence="3 4">DSM 24859</strain>
    </source>
</reference>
<dbReference type="OrthoDB" id="796137at2"/>
<feature type="transmembrane region" description="Helical" evidence="1">
    <location>
        <begin position="92"/>
        <end position="109"/>
    </location>
</feature>
<gene>
    <name evidence="3" type="ORF">CLV51_10473</name>
</gene>
<evidence type="ECO:0008006" key="5">
    <source>
        <dbReference type="Google" id="ProtNLM"/>
    </source>
</evidence>
<organism evidence="3 4">
    <name type="scientific">Chitinophaga niastensis</name>
    <dbReference type="NCBI Taxonomy" id="536980"/>
    <lineage>
        <taxon>Bacteria</taxon>
        <taxon>Pseudomonadati</taxon>
        <taxon>Bacteroidota</taxon>
        <taxon>Chitinophagia</taxon>
        <taxon>Chitinophagales</taxon>
        <taxon>Chitinophagaceae</taxon>
        <taxon>Chitinophaga</taxon>
    </lineage>
</organism>
<feature type="chain" id="PRO_5015115368" description="DoxX-like protein" evidence="2">
    <location>
        <begin position="25"/>
        <end position="143"/>
    </location>
</feature>
<dbReference type="Proteomes" id="UP000240971">
    <property type="component" value="Unassembled WGS sequence"/>
</dbReference>
<evidence type="ECO:0000313" key="4">
    <source>
        <dbReference type="Proteomes" id="UP000240971"/>
    </source>
</evidence>
<feature type="transmembrane region" description="Helical" evidence="1">
    <location>
        <begin position="64"/>
        <end position="85"/>
    </location>
</feature>
<keyword evidence="1" id="KW-0472">Membrane</keyword>
<accession>A0A2P8HGN3</accession>
<keyword evidence="2" id="KW-0732">Signal</keyword>
<keyword evidence="4" id="KW-1185">Reference proteome</keyword>
<dbReference type="AlphaFoldDB" id="A0A2P8HGN3"/>
<dbReference type="InterPro" id="IPR058068">
    <property type="entry name" value="LIC_13387-like"/>
</dbReference>
<dbReference type="EMBL" id="PYAW01000004">
    <property type="protein sequence ID" value="PSL45371.1"/>
    <property type="molecule type" value="Genomic_DNA"/>
</dbReference>
<protein>
    <recommendedName>
        <fullName evidence="5">DoxX-like protein</fullName>
    </recommendedName>
</protein>
<evidence type="ECO:0000256" key="2">
    <source>
        <dbReference type="SAM" id="SignalP"/>
    </source>
</evidence>
<evidence type="ECO:0000256" key="1">
    <source>
        <dbReference type="SAM" id="Phobius"/>
    </source>
</evidence>
<dbReference type="RefSeq" id="WP_106529713.1">
    <property type="nucleotide sequence ID" value="NZ_PYAW01000004.1"/>
</dbReference>
<dbReference type="NCBIfam" id="NF047765">
    <property type="entry name" value="LIC_13387_fam"/>
    <property type="match status" value="1"/>
</dbReference>
<evidence type="ECO:0000313" key="3">
    <source>
        <dbReference type="EMBL" id="PSL45371.1"/>
    </source>
</evidence>
<sequence>MKPKLLLRIAAGLMLFHLAGHSIGQCTWKQATDPVKQAVISQMTDHRFPFMGSIRSMGDYYEGFSYASSIALLLLAVMLWLISGALTNSGSLAYKMTVTITIALFVWSIDEFFYFFPFAACNTLLAALFTLAAVIQLKKQVAP</sequence>